<accession>A0AAD7IWZ8</accession>
<sequence length="767" mass="86408">MTRMSATESENSPYPGGEPPVGGVGRPSCPPATPPRDQPTVLAEPTPHRASSHDSERAYRIVDQVRSAVIGELEHAWVQERENLPFQAYFKGVVEKEYPGLDGRAETWLRTYDGYDSERHCWKDISVGTTKEDVLYDPLVQIMGDILKHFGNEELKKDGHITKQRRVRKTHRLLMPHNPDDASKDPLKSEPDISLFGTGPSATKETTISVRPSYSQMASMWEVKVLPTFGEKERGQVGAYAREVFIQQPNRRFVYVTFMTATEIRILRFDRAGCYYSRRINYHKDAVFFVKLVVLLSSFNEELLGFDTSIYWEHGHRFMRMKPAEIFDHETKAWKANTEELLFTVDDKPVFSRRTIRSRGTVCWSGKYKGNTYIVKDYWRAQGRAKESQFLRELAGVKGVGQMFTYHDDRESVRAGRGFVDAADMVSDDGDKPVLDRWSTRVVLPKYGDTLDKAGSARQLLCAISDILHGHIESVLDKEILHRDISLGNLLLSPFDFEEGVIIDWDLAKRMKELIAGQATEGDSRTGTRAFQSVKVLYGSPDLLKHHDHMDDLESIYYVLYTILYGYDLHGNPLSASSHISRWHNPAHTADTLSTVKLGFLSYRTAESLTRFTGAEAQVLATLVDDLRAFFKTRLDITMNALAKMQPFPAYSYDAANGDYEAFAGIITAAIQKLPEVPAEPVGPLVPSPIPSLKRAREADAESSRAGSIRSLRARTGLNSARVRGTDSDSDEEQFSPPGSPSPAPRRRKSKADMDLEGEYVPGRCNY</sequence>
<evidence type="ECO:0000259" key="2">
    <source>
        <dbReference type="Pfam" id="PF17667"/>
    </source>
</evidence>
<feature type="domain" description="Fungal-type protein kinase" evidence="2">
    <location>
        <begin position="208"/>
        <end position="563"/>
    </location>
</feature>
<dbReference type="PANTHER" id="PTHR38248:SF2">
    <property type="entry name" value="FUNK1 11"/>
    <property type="match status" value="1"/>
</dbReference>
<dbReference type="GO" id="GO:0004672">
    <property type="term" value="F:protein kinase activity"/>
    <property type="evidence" value="ECO:0007669"/>
    <property type="project" value="InterPro"/>
</dbReference>
<keyword evidence="4" id="KW-1185">Reference proteome</keyword>
<evidence type="ECO:0000313" key="3">
    <source>
        <dbReference type="EMBL" id="KAJ7750449.1"/>
    </source>
</evidence>
<dbReference type="Gene3D" id="1.10.510.10">
    <property type="entry name" value="Transferase(Phosphotransferase) domain 1"/>
    <property type="match status" value="1"/>
</dbReference>
<dbReference type="PANTHER" id="PTHR38248">
    <property type="entry name" value="FUNK1 6"/>
    <property type="match status" value="1"/>
</dbReference>
<protein>
    <recommendedName>
        <fullName evidence="2">Fungal-type protein kinase domain-containing protein</fullName>
    </recommendedName>
</protein>
<dbReference type="InterPro" id="IPR011009">
    <property type="entry name" value="Kinase-like_dom_sf"/>
</dbReference>
<dbReference type="Proteomes" id="UP001215280">
    <property type="component" value="Unassembled WGS sequence"/>
</dbReference>
<feature type="compositionally biased region" description="Pro residues" evidence="1">
    <location>
        <begin position="28"/>
        <end position="37"/>
    </location>
</feature>
<dbReference type="SUPFAM" id="SSF56112">
    <property type="entry name" value="Protein kinase-like (PK-like)"/>
    <property type="match status" value="1"/>
</dbReference>
<proteinExistence type="predicted"/>
<evidence type="ECO:0000313" key="4">
    <source>
        <dbReference type="Proteomes" id="UP001215280"/>
    </source>
</evidence>
<dbReference type="InterPro" id="IPR040976">
    <property type="entry name" value="Pkinase_fungal"/>
</dbReference>
<comment type="caution">
    <text evidence="3">The sequence shown here is derived from an EMBL/GenBank/DDBJ whole genome shotgun (WGS) entry which is preliminary data.</text>
</comment>
<feature type="region of interest" description="Disordered" evidence="1">
    <location>
        <begin position="680"/>
        <end position="767"/>
    </location>
</feature>
<gene>
    <name evidence="3" type="ORF">DFH07DRAFT_922679</name>
</gene>
<dbReference type="InterPro" id="IPR008266">
    <property type="entry name" value="Tyr_kinase_AS"/>
</dbReference>
<dbReference type="AlphaFoldDB" id="A0AAD7IWZ8"/>
<reference evidence="3" key="1">
    <citation type="submission" date="2023-03" db="EMBL/GenBank/DDBJ databases">
        <title>Massive genome expansion in bonnet fungi (Mycena s.s.) driven by repeated elements and novel gene families across ecological guilds.</title>
        <authorList>
            <consortium name="Lawrence Berkeley National Laboratory"/>
            <person name="Harder C.B."/>
            <person name="Miyauchi S."/>
            <person name="Viragh M."/>
            <person name="Kuo A."/>
            <person name="Thoen E."/>
            <person name="Andreopoulos B."/>
            <person name="Lu D."/>
            <person name="Skrede I."/>
            <person name="Drula E."/>
            <person name="Henrissat B."/>
            <person name="Morin E."/>
            <person name="Kohler A."/>
            <person name="Barry K."/>
            <person name="LaButti K."/>
            <person name="Morin E."/>
            <person name="Salamov A."/>
            <person name="Lipzen A."/>
            <person name="Mereny Z."/>
            <person name="Hegedus B."/>
            <person name="Baldrian P."/>
            <person name="Stursova M."/>
            <person name="Weitz H."/>
            <person name="Taylor A."/>
            <person name="Grigoriev I.V."/>
            <person name="Nagy L.G."/>
            <person name="Martin F."/>
            <person name="Kauserud H."/>
        </authorList>
    </citation>
    <scope>NUCLEOTIDE SEQUENCE</scope>
    <source>
        <strain evidence="3">CBHHK188m</strain>
    </source>
</reference>
<organism evidence="3 4">
    <name type="scientific">Mycena maculata</name>
    <dbReference type="NCBI Taxonomy" id="230809"/>
    <lineage>
        <taxon>Eukaryota</taxon>
        <taxon>Fungi</taxon>
        <taxon>Dikarya</taxon>
        <taxon>Basidiomycota</taxon>
        <taxon>Agaricomycotina</taxon>
        <taxon>Agaricomycetes</taxon>
        <taxon>Agaricomycetidae</taxon>
        <taxon>Agaricales</taxon>
        <taxon>Marasmiineae</taxon>
        <taxon>Mycenaceae</taxon>
        <taxon>Mycena</taxon>
    </lineage>
</organism>
<name>A0AAD7IWZ8_9AGAR</name>
<feature type="compositionally biased region" description="Polar residues" evidence="1">
    <location>
        <begin position="1"/>
        <end position="12"/>
    </location>
</feature>
<dbReference type="EMBL" id="JARJLG010000082">
    <property type="protein sequence ID" value="KAJ7750449.1"/>
    <property type="molecule type" value="Genomic_DNA"/>
</dbReference>
<dbReference type="Pfam" id="PF17667">
    <property type="entry name" value="Pkinase_fungal"/>
    <property type="match status" value="1"/>
</dbReference>
<feature type="region of interest" description="Disordered" evidence="1">
    <location>
        <begin position="1"/>
        <end position="57"/>
    </location>
</feature>
<dbReference type="PROSITE" id="PS00109">
    <property type="entry name" value="PROTEIN_KINASE_TYR"/>
    <property type="match status" value="1"/>
</dbReference>
<evidence type="ECO:0000256" key="1">
    <source>
        <dbReference type="SAM" id="MobiDB-lite"/>
    </source>
</evidence>